<dbReference type="Gene3D" id="3.40.640.10">
    <property type="entry name" value="Type I PLP-dependent aspartate aminotransferase-like (Major domain)"/>
    <property type="match status" value="1"/>
</dbReference>
<name>A0A3G3K089_9BACL</name>
<feature type="domain" description="Aminotransferase class I/classII large" evidence="1">
    <location>
        <begin position="63"/>
        <end position="190"/>
    </location>
</feature>
<dbReference type="PANTHER" id="PTHR46577">
    <property type="entry name" value="HTH-TYPE TRANSCRIPTIONAL REGULATORY PROTEIN GABR"/>
    <property type="match status" value="1"/>
</dbReference>
<dbReference type="InterPro" id="IPR051446">
    <property type="entry name" value="HTH_trans_reg/aminotransferase"/>
</dbReference>
<dbReference type="InterPro" id="IPR004839">
    <property type="entry name" value="Aminotransferase_I/II_large"/>
</dbReference>
<keyword evidence="2" id="KW-0032">Aminotransferase</keyword>
<dbReference type="GO" id="GO:0030170">
    <property type="term" value="F:pyridoxal phosphate binding"/>
    <property type="evidence" value="ECO:0007669"/>
    <property type="project" value="InterPro"/>
</dbReference>
<dbReference type="CDD" id="cd00609">
    <property type="entry name" value="AAT_like"/>
    <property type="match status" value="1"/>
</dbReference>
<dbReference type="InterPro" id="IPR015421">
    <property type="entry name" value="PyrdxlP-dep_Trfase_major"/>
</dbReference>
<evidence type="ECO:0000313" key="3">
    <source>
        <dbReference type="Proteomes" id="UP000269097"/>
    </source>
</evidence>
<dbReference type="RefSeq" id="WP_123041625.1">
    <property type="nucleotide sequence ID" value="NZ_CP033433.1"/>
</dbReference>
<dbReference type="EMBL" id="CP033433">
    <property type="protein sequence ID" value="AYQ73541.1"/>
    <property type="molecule type" value="Genomic_DNA"/>
</dbReference>
<accession>A0A3G3K089</accession>
<keyword evidence="3" id="KW-1185">Reference proteome</keyword>
<keyword evidence="2" id="KW-0808">Transferase</keyword>
<protein>
    <submittedName>
        <fullName evidence="2">Aminotransferase class I/II-fold pyridoxal phosphate-dependent enzyme</fullName>
    </submittedName>
</protein>
<organism evidence="2 3">
    <name type="scientific">Cohnella candidum</name>
    <dbReference type="NCBI Taxonomy" id="2674991"/>
    <lineage>
        <taxon>Bacteria</taxon>
        <taxon>Bacillati</taxon>
        <taxon>Bacillota</taxon>
        <taxon>Bacilli</taxon>
        <taxon>Bacillales</taxon>
        <taxon>Paenibacillaceae</taxon>
        <taxon>Cohnella</taxon>
    </lineage>
</organism>
<evidence type="ECO:0000259" key="1">
    <source>
        <dbReference type="Pfam" id="PF00155"/>
    </source>
</evidence>
<dbReference type="Proteomes" id="UP000269097">
    <property type="component" value="Chromosome"/>
</dbReference>
<evidence type="ECO:0000313" key="2">
    <source>
        <dbReference type="EMBL" id="AYQ73541.1"/>
    </source>
</evidence>
<gene>
    <name evidence="2" type="ORF">EAV92_13715</name>
</gene>
<dbReference type="Pfam" id="PF00155">
    <property type="entry name" value="Aminotran_1_2"/>
    <property type="match status" value="1"/>
</dbReference>
<reference evidence="2 3" key="1">
    <citation type="submission" date="2018-10" db="EMBL/GenBank/DDBJ databases">
        <title>Genome Sequence of Cohnella sp.</title>
        <authorList>
            <person name="Srinivasan S."/>
            <person name="Kim M.K."/>
        </authorList>
    </citation>
    <scope>NUCLEOTIDE SEQUENCE [LARGE SCALE GENOMIC DNA]</scope>
    <source>
        <strain evidence="2 3">18JY8-7</strain>
    </source>
</reference>
<dbReference type="GO" id="GO:0008483">
    <property type="term" value="F:transaminase activity"/>
    <property type="evidence" value="ECO:0007669"/>
    <property type="project" value="UniProtKB-KW"/>
</dbReference>
<proteinExistence type="predicted"/>
<sequence>MNKIINWMGGWPKEGLVSASDWEERLAAAAERAHRDGKNDADGEVSRGELKSVLALGLLKAKTEGHADRLRLASGADALLVRLAAKSLNPGDIVLVERVTSRSALQVFRKSGIRTQAVEGDGRGPEPSALRAAITQFRPRLLYAAPACSDPEGAAWAEERVREVTEICRETGVLFLRDDRQEMLAYEDEAAGESVPDGVLSIGQLPPGLVAELRFGWAAGKREELGRWFPPETRDANLAEPGITPLERNALCGLIRDQPLEPLVDMLRVQCGERMRRFTQLLRQHPRSGLRWKDPSGGIHIWLRLPEGLDGEVLLRGAWIKGLMFQPGAPFFAERPERNAMRVTFAFSDEREMKAGVSRLLNAMGDFLGRSSDYGS</sequence>
<dbReference type="InterPro" id="IPR015424">
    <property type="entry name" value="PyrdxlP-dep_Trfase"/>
</dbReference>
<dbReference type="AlphaFoldDB" id="A0A3G3K089"/>
<dbReference type="Gene3D" id="3.90.1150.10">
    <property type="entry name" value="Aspartate Aminotransferase, domain 1"/>
    <property type="match status" value="1"/>
</dbReference>
<dbReference type="KEGG" id="coh:EAV92_13715"/>
<dbReference type="PANTHER" id="PTHR46577:SF1">
    <property type="entry name" value="HTH-TYPE TRANSCRIPTIONAL REGULATORY PROTEIN GABR"/>
    <property type="match status" value="1"/>
</dbReference>
<dbReference type="SUPFAM" id="SSF53383">
    <property type="entry name" value="PLP-dependent transferases"/>
    <property type="match status" value="1"/>
</dbReference>
<dbReference type="InterPro" id="IPR015422">
    <property type="entry name" value="PyrdxlP-dep_Trfase_small"/>
</dbReference>